<sequence length="126" mass="14418">MGFNRSQTLKYFFTLIFFFLSFISISCSPPCRRDQIQPTTTSPSINKPPVTRNQVLYAKKTRPFFINNQERYKKRKKNTKNLTSRPAPFSVMLPKGFVPPSGSSPCHNMKPDLVAFYCDLSTASKP</sequence>
<protein>
    <submittedName>
        <fullName evidence="1">Uncharacterized protein</fullName>
    </submittedName>
</protein>
<organism evidence="1 2">
    <name type="scientific">Citrus sinensis</name>
    <name type="common">Sweet orange</name>
    <name type="synonym">Citrus aurantium var. sinensis</name>
    <dbReference type="NCBI Taxonomy" id="2711"/>
    <lineage>
        <taxon>Eukaryota</taxon>
        <taxon>Viridiplantae</taxon>
        <taxon>Streptophyta</taxon>
        <taxon>Embryophyta</taxon>
        <taxon>Tracheophyta</taxon>
        <taxon>Spermatophyta</taxon>
        <taxon>Magnoliopsida</taxon>
        <taxon>eudicotyledons</taxon>
        <taxon>Gunneridae</taxon>
        <taxon>Pentapetalae</taxon>
        <taxon>rosids</taxon>
        <taxon>malvids</taxon>
        <taxon>Sapindales</taxon>
        <taxon>Rutaceae</taxon>
        <taxon>Aurantioideae</taxon>
        <taxon>Citrus</taxon>
    </lineage>
</organism>
<evidence type="ECO:0000313" key="1">
    <source>
        <dbReference type="EMBL" id="KAH9797767.1"/>
    </source>
</evidence>
<dbReference type="EMBL" id="CM039171">
    <property type="protein sequence ID" value="KAH9797767.1"/>
    <property type="molecule type" value="Genomic_DNA"/>
</dbReference>
<gene>
    <name evidence="1" type="ORF">KPL71_005979</name>
</gene>
<proteinExistence type="predicted"/>
<dbReference type="Proteomes" id="UP000829398">
    <property type="component" value="Chromosome 2"/>
</dbReference>
<evidence type="ECO:0000313" key="2">
    <source>
        <dbReference type="Proteomes" id="UP000829398"/>
    </source>
</evidence>
<accession>A0ACB8NIR3</accession>
<keyword evidence="2" id="KW-1185">Reference proteome</keyword>
<name>A0ACB8NIR3_CITSI</name>
<reference evidence="2" key="1">
    <citation type="journal article" date="2023" name="Hortic. Res.">
        <title>A chromosome-level phased genome enabling allele-level studies in sweet orange: a case study on citrus Huanglongbing tolerance.</title>
        <authorList>
            <person name="Wu B."/>
            <person name="Yu Q."/>
            <person name="Deng Z."/>
            <person name="Duan Y."/>
            <person name="Luo F."/>
            <person name="Gmitter F. Jr."/>
        </authorList>
    </citation>
    <scope>NUCLEOTIDE SEQUENCE [LARGE SCALE GENOMIC DNA]</scope>
    <source>
        <strain evidence="2">cv. Valencia</strain>
    </source>
</reference>
<comment type="caution">
    <text evidence="1">The sequence shown here is derived from an EMBL/GenBank/DDBJ whole genome shotgun (WGS) entry which is preliminary data.</text>
</comment>